<feature type="transmembrane region" description="Helical" evidence="1">
    <location>
        <begin position="111"/>
        <end position="136"/>
    </location>
</feature>
<evidence type="ECO:0000313" key="3">
    <source>
        <dbReference type="Proteomes" id="UP000590740"/>
    </source>
</evidence>
<feature type="transmembrane region" description="Helical" evidence="1">
    <location>
        <begin position="175"/>
        <end position="195"/>
    </location>
</feature>
<feature type="transmembrane region" description="Helical" evidence="1">
    <location>
        <begin position="241"/>
        <end position="260"/>
    </location>
</feature>
<evidence type="ECO:0008006" key="4">
    <source>
        <dbReference type="Google" id="ProtNLM"/>
    </source>
</evidence>
<feature type="transmembrane region" description="Helical" evidence="1">
    <location>
        <begin position="348"/>
        <end position="366"/>
    </location>
</feature>
<feature type="transmembrane region" description="Helical" evidence="1">
    <location>
        <begin position="411"/>
        <end position="433"/>
    </location>
</feature>
<evidence type="ECO:0000256" key="1">
    <source>
        <dbReference type="SAM" id="Phobius"/>
    </source>
</evidence>
<feature type="transmembrane region" description="Helical" evidence="1">
    <location>
        <begin position="378"/>
        <end position="399"/>
    </location>
</feature>
<evidence type="ECO:0000313" key="2">
    <source>
        <dbReference type="EMBL" id="MBB5034348.1"/>
    </source>
</evidence>
<keyword evidence="1" id="KW-1133">Transmembrane helix</keyword>
<comment type="caution">
    <text evidence="2">The sequence shown here is derived from an EMBL/GenBank/DDBJ whole genome shotgun (WGS) entry which is preliminary data.</text>
</comment>
<sequence>MSSNSSGPGAVLRLVFYAAAIVMALLHVFVTFRGLSSAEGMNQAQLARQLARTGSYQTHVIEPYAWAQMEAEQKKTTPLAMPETVQPPLQPLLWSAAFRFMKRWEVYDPTAGGAVFILDRVIACFGVCWYLLTIFFTHGAARRLFDEQVAAIAAIALLVCEPAWELMVSGAPRGLLMFLFALAFRLYAAAAGRAVENRGAFLPLMSLGVVCALMVLTHWMALWIVIGVLIGLAIFLPRGKAGAIVVALPTAGVLAAWGWWNVQLCGDPLGGVKALLQAQTSATAHDMLLRDFSPGLPLLQVDDLLRHVGIGWQDEMATLVAHLGYVVPALLFFLALMHRFRKADAGSARWMLLVVFCCVAAGMSFLGLPDREKDDNALYIVLMPAMSAFGAAMLVVLWSRFQVSGEFMSRWGAPLVALVITALPMAVNLPVVMKFGLTMGGKIPPHWPPFLPERIAILRQLVEKDEYTFSDSPAFVAWYGDVPCVNLCTQRADYEVMKAKAEERGAKLAGFVMTPVSAKVERITDIYTGPYAEWRDLVARGPMLAFDRDFTPSPEFPYKIPIPLVGQPVGDREHLSLPMVFYTDKARSLKK</sequence>
<gene>
    <name evidence="2" type="ORF">HNQ65_003942</name>
</gene>
<name>A0A7W7YDU8_9BACT</name>
<dbReference type="RefSeq" id="WP_184342071.1">
    <property type="nucleotide sequence ID" value="NZ_JACHIG010000009.1"/>
</dbReference>
<dbReference type="EMBL" id="JACHIG010000009">
    <property type="protein sequence ID" value="MBB5034348.1"/>
    <property type="molecule type" value="Genomic_DNA"/>
</dbReference>
<proteinExistence type="predicted"/>
<dbReference type="AlphaFoldDB" id="A0A7W7YDU8"/>
<feature type="transmembrane region" description="Helical" evidence="1">
    <location>
        <begin position="316"/>
        <end position="336"/>
    </location>
</feature>
<reference evidence="2 3" key="1">
    <citation type="submission" date="2020-08" db="EMBL/GenBank/DDBJ databases">
        <title>Genomic Encyclopedia of Type Strains, Phase IV (KMG-IV): sequencing the most valuable type-strain genomes for metagenomic binning, comparative biology and taxonomic classification.</title>
        <authorList>
            <person name="Goeker M."/>
        </authorList>
    </citation>
    <scope>NUCLEOTIDE SEQUENCE [LARGE SCALE GENOMIC DNA]</scope>
    <source>
        <strain evidence="2 3">DSM 12252</strain>
    </source>
</reference>
<keyword evidence="1" id="KW-0472">Membrane</keyword>
<keyword evidence="1" id="KW-0812">Transmembrane</keyword>
<protein>
    <recommendedName>
        <fullName evidence="4">Glycosyltransferase RgtA/B/C/D-like domain-containing protein</fullName>
    </recommendedName>
</protein>
<feature type="transmembrane region" description="Helical" evidence="1">
    <location>
        <begin position="12"/>
        <end position="32"/>
    </location>
</feature>
<feature type="transmembrane region" description="Helical" evidence="1">
    <location>
        <begin position="201"/>
        <end position="234"/>
    </location>
</feature>
<keyword evidence="3" id="KW-1185">Reference proteome</keyword>
<feature type="transmembrane region" description="Helical" evidence="1">
    <location>
        <begin position="148"/>
        <end position="168"/>
    </location>
</feature>
<accession>A0A7W7YDU8</accession>
<dbReference type="Proteomes" id="UP000590740">
    <property type="component" value="Unassembled WGS sequence"/>
</dbReference>
<organism evidence="2 3">
    <name type="scientific">Prosthecobacter vanneervenii</name>
    <dbReference type="NCBI Taxonomy" id="48466"/>
    <lineage>
        <taxon>Bacteria</taxon>
        <taxon>Pseudomonadati</taxon>
        <taxon>Verrucomicrobiota</taxon>
        <taxon>Verrucomicrobiia</taxon>
        <taxon>Verrucomicrobiales</taxon>
        <taxon>Verrucomicrobiaceae</taxon>
        <taxon>Prosthecobacter</taxon>
    </lineage>
</organism>